<keyword evidence="3" id="KW-1185">Reference proteome</keyword>
<keyword evidence="1" id="KW-1133">Transmembrane helix</keyword>
<organism evidence="2 3">
    <name type="scientific">Corchorus olitorius</name>
    <dbReference type="NCBI Taxonomy" id="93759"/>
    <lineage>
        <taxon>Eukaryota</taxon>
        <taxon>Viridiplantae</taxon>
        <taxon>Streptophyta</taxon>
        <taxon>Embryophyta</taxon>
        <taxon>Tracheophyta</taxon>
        <taxon>Spermatophyta</taxon>
        <taxon>Magnoliopsida</taxon>
        <taxon>eudicotyledons</taxon>
        <taxon>Gunneridae</taxon>
        <taxon>Pentapetalae</taxon>
        <taxon>rosids</taxon>
        <taxon>malvids</taxon>
        <taxon>Malvales</taxon>
        <taxon>Malvaceae</taxon>
        <taxon>Grewioideae</taxon>
        <taxon>Apeibeae</taxon>
        <taxon>Corchorus</taxon>
    </lineage>
</organism>
<evidence type="ECO:0000313" key="2">
    <source>
        <dbReference type="EMBL" id="OMP03953.1"/>
    </source>
</evidence>
<evidence type="ECO:0000313" key="3">
    <source>
        <dbReference type="Proteomes" id="UP000187203"/>
    </source>
</evidence>
<accession>A0A1R3KA56</accession>
<feature type="transmembrane region" description="Helical" evidence="1">
    <location>
        <begin position="49"/>
        <end position="70"/>
    </location>
</feature>
<sequence>MRYVIRMYRPMVDRGWKELFAETPTKPEMAAKETETPSNQLHVNARIKLMLPMAVAIVYSLHPFGCMTALQLSRKLWFMKLESIL</sequence>
<keyword evidence="1" id="KW-0472">Membrane</keyword>
<keyword evidence="1" id="KW-0812">Transmembrane</keyword>
<name>A0A1R3KA56_9ROSI</name>
<protein>
    <submittedName>
        <fullName evidence="2">Uncharacterized protein</fullName>
    </submittedName>
</protein>
<dbReference type="EMBL" id="AWUE01014359">
    <property type="protein sequence ID" value="OMP03953.1"/>
    <property type="molecule type" value="Genomic_DNA"/>
</dbReference>
<proteinExistence type="predicted"/>
<gene>
    <name evidence="2" type="ORF">COLO4_10069</name>
</gene>
<comment type="caution">
    <text evidence="2">The sequence shown here is derived from an EMBL/GenBank/DDBJ whole genome shotgun (WGS) entry which is preliminary data.</text>
</comment>
<dbReference type="AlphaFoldDB" id="A0A1R3KA56"/>
<dbReference type="Proteomes" id="UP000187203">
    <property type="component" value="Unassembled WGS sequence"/>
</dbReference>
<evidence type="ECO:0000256" key="1">
    <source>
        <dbReference type="SAM" id="Phobius"/>
    </source>
</evidence>
<reference evidence="3" key="1">
    <citation type="submission" date="2013-09" db="EMBL/GenBank/DDBJ databases">
        <title>Corchorus olitorius genome sequencing.</title>
        <authorList>
            <person name="Alam M."/>
            <person name="Haque M.S."/>
            <person name="Islam M.S."/>
            <person name="Emdad E.M."/>
            <person name="Islam M.M."/>
            <person name="Ahmed B."/>
            <person name="Halim A."/>
            <person name="Hossen Q.M.M."/>
            <person name="Hossain M.Z."/>
            <person name="Ahmed R."/>
            <person name="Khan M.M."/>
            <person name="Islam R."/>
            <person name="Rashid M.M."/>
            <person name="Khan S.A."/>
            <person name="Rahman M.S."/>
            <person name="Alam M."/>
            <person name="Yahiya A.S."/>
            <person name="Khan M.S."/>
            <person name="Azam M.S."/>
            <person name="Haque T."/>
            <person name="Lashkar M.Z.H."/>
            <person name="Akhand A.I."/>
            <person name="Morshed G."/>
            <person name="Roy S."/>
            <person name="Uddin K.S."/>
            <person name="Rabeya T."/>
            <person name="Hossain A.S."/>
            <person name="Chowdhury A."/>
            <person name="Snigdha A.R."/>
            <person name="Mortoza M.S."/>
            <person name="Matin S.A."/>
            <person name="Hoque S.M.E."/>
            <person name="Islam M.K."/>
            <person name="Roy D.K."/>
            <person name="Haider R."/>
            <person name="Moosa M.M."/>
            <person name="Elias S.M."/>
            <person name="Hasan A.M."/>
            <person name="Jahan S."/>
            <person name="Shafiuddin M."/>
            <person name="Mahmood N."/>
            <person name="Shommy N.S."/>
        </authorList>
    </citation>
    <scope>NUCLEOTIDE SEQUENCE [LARGE SCALE GENOMIC DNA]</scope>
    <source>
        <strain evidence="3">cv. O-4</strain>
    </source>
</reference>